<organism evidence="1 2">
    <name type="scientific">Colletotrichum gloeosporioides (strain Cg-14)</name>
    <name type="common">Anthracnose fungus</name>
    <name type="synonym">Glomerella cingulata</name>
    <dbReference type="NCBI Taxonomy" id="1237896"/>
    <lineage>
        <taxon>Eukaryota</taxon>
        <taxon>Fungi</taxon>
        <taxon>Dikarya</taxon>
        <taxon>Ascomycota</taxon>
        <taxon>Pezizomycotina</taxon>
        <taxon>Sordariomycetes</taxon>
        <taxon>Hypocreomycetidae</taxon>
        <taxon>Glomerellales</taxon>
        <taxon>Glomerellaceae</taxon>
        <taxon>Colletotrichum</taxon>
        <taxon>Colletotrichum gloeosporioides species complex</taxon>
    </lineage>
</organism>
<protein>
    <submittedName>
        <fullName evidence="1">Uncharacterized protein</fullName>
    </submittedName>
</protein>
<sequence>MAFPSAYTYMLEEMKRGAGPFD</sequence>
<reference evidence="2" key="1">
    <citation type="journal article" date="2013" name="Mol. Plant Microbe Interact.">
        <title>Global aspects of pacC regulation of pathogenicity genes in Colletotrichum gloeosporioides as revealed by transcriptome analysis.</title>
        <authorList>
            <person name="Alkan N."/>
            <person name="Meng X."/>
            <person name="Friedlander G."/>
            <person name="Reuveni E."/>
            <person name="Sukno S."/>
            <person name="Sherman A."/>
            <person name="Thon M."/>
            <person name="Fluhr R."/>
            <person name="Prusky D."/>
        </authorList>
    </citation>
    <scope>NUCLEOTIDE SEQUENCE [LARGE SCALE GENOMIC DNA]</scope>
    <source>
        <strain evidence="2">Cg-14</strain>
    </source>
</reference>
<evidence type="ECO:0000313" key="1">
    <source>
        <dbReference type="EMBL" id="EQB46419.1"/>
    </source>
</evidence>
<dbReference type="EMBL" id="AMYD01003402">
    <property type="protein sequence ID" value="EQB46419.1"/>
    <property type="molecule type" value="Genomic_DNA"/>
</dbReference>
<comment type="caution">
    <text evidence="1">The sequence shown here is derived from an EMBL/GenBank/DDBJ whole genome shotgun (WGS) entry which is preliminary data.</text>
</comment>
<dbReference type="HOGENOM" id="CLU_3425097_0_0_1"/>
<name>T0K3R0_COLGC</name>
<dbReference type="Proteomes" id="UP000015530">
    <property type="component" value="Unassembled WGS sequence"/>
</dbReference>
<evidence type="ECO:0000313" key="2">
    <source>
        <dbReference type="Proteomes" id="UP000015530"/>
    </source>
</evidence>
<gene>
    <name evidence="1" type="ORF">CGLO_14528</name>
</gene>
<proteinExistence type="predicted"/>
<accession>T0K3R0</accession>
<dbReference type="AlphaFoldDB" id="T0K3R0"/>